<evidence type="ECO:0000313" key="3">
    <source>
        <dbReference type="EMBL" id="SQB35690.1"/>
    </source>
</evidence>
<proteinExistence type="predicted"/>
<dbReference type="Pfam" id="PF02120">
    <property type="entry name" value="Flg_hook"/>
    <property type="match status" value="1"/>
</dbReference>
<sequence length="437" mass="49693">MIKSVNEISFNKETNVKPRETKSNKGFDKFIKKFSQNKKGDGYLKSAKENTSHVEDKRGDGYLKPIKENTSQVKNKTTLDAKDIDMEVSKLEDTDIENSIKNTNEQLYLLIQNIFFQNIPEDIEGLLKEGNGIEELVFNLVEDISKEENVDLNGINIKDLGLEEKVNKEEFKENLKAFLKNPKTEGETLKEIKSQISSLIKEEILPKEDANIKKDFNNTVVPKENLNVKVETKKENLTQNSTEESFSKEENSEEAVLKNILGDKEDNKFSKAVNFMNQFNKVANVENLETENLENIVATKETLKTDVIKAVKYMELNNIKNLTVKINPKELGELVIRITMESGKMKANITANNKEAFNLLNANLQDITDKLQRGAVKIENFSLNLYEDTTFFSNDKEKGKEGFKGNKKNSTKVNAIENDIIENENSTEDLSNISILA</sequence>
<organism evidence="3 4">
    <name type="scientific">Clostridium cochlearium</name>
    <dbReference type="NCBI Taxonomy" id="1494"/>
    <lineage>
        <taxon>Bacteria</taxon>
        <taxon>Bacillati</taxon>
        <taxon>Bacillota</taxon>
        <taxon>Clostridia</taxon>
        <taxon>Eubacteriales</taxon>
        <taxon>Clostridiaceae</taxon>
        <taxon>Clostridium</taxon>
    </lineage>
</organism>
<protein>
    <submittedName>
        <fullName evidence="3">Flagellar hook-length control protein</fullName>
    </submittedName>
</protein>
<accession>A0A2X2YAZ5</accession>
<keyword evidence="3" id="KW-0282">Flagellum</keyword>
<dbReference type="InterPro" id="IPR021136">
    <property type="entry name" value="Flagellar_hook_control-like_C"/>
</dbReference>
<reference evidence="3 4" key="1">
    <citation type="submission" date="2018-06" db="EMBL/GenBank/DDBJ databases">
        <authorList>
            <consortium name="Pathogen Informatics"/>
            <person name="Doyle S."/>
        </authorList>
    </citation>
    <scope>NUCLEOTIDE SEQUENCE [LARGE SCALE GENOMIC DNA]</scope>
    <source>
        <strain evidence="3 4">NCTC13028</strain>
    </source>
</reference>
<evidence type="ECO:0000313" key="4">
    <source>
        <dbReference type="Proteomes" id="UP000250223"/>
    </source>
</evidence>
<keyword evidence="3" id="KW-0969">Cilium</keyword>
<gene>
    <name evidence="3" type="ORF">NCTC13028_02089</name>
</gene>
<feature type="domain" description="Flagellar hook-length control protein-like C-terminal" evidence="2">
    <location>
        <begin position="309"/>
        <end position="389"/>
    </location>
</feature>
<dbReference type="Proteomes" id="UP000250223">
    <property type="component" value="Unassembled WGS sequence"/>
</dbReference>
<dbReference type="InterPro" id="IPR038610">
    <property type="entry name" value="FliK-like_C_sf"/>
</dbReference>
<keyword evidence="3" id="KW-0966">Cell projection</keyword>
<evidence type="ECO:0000259" key="2">
    <source>
        <dbReference type="Pfam" id="PF02120"/>
    </source>
</evidence>
<dbReference type="EMBL" id="UAWC01000025">
    <property type="protein sequence ID" value="SQB35690.1"/>
    <property type="molecule type" value="Genomic_DNA"/>
</dbReference>
<feature type="region of interest" description="Disordered" evidence="1">
    <location>
        <begin position="40"/>
        <end position="69"/>
    </location>
</feature>
<feature type="compositionally biased region" description="Polar residues" evidence="1">
    <location>
        <begin position="1"/>
        <end position="13"/>
    </location>
</feature>
<feature type="compositionally biased region" description="Basic and acidic residues" evidence="1">
    <location>
        <begin position="14"/>
        <end position="24"/>
    </location>
</feature>
<evidence type="ECO:0000256" key="1">
    <source>
        <dbReference type="SAM" id="MobiDB-lite"/>
    </source>
</evidence>
<dbReference type="AlphaFoldDB" id="A0A2X2YAZ5"/>
<feature type="region of interest" description="Disordered" evidence="1">
    <location>
        <begin position="1"/>
        <end position="24"/>
    </location>
</feature>
<feature type="compositionally biased region" description="Basic and acidic residues" evidence="1">
    <location>
        <begin position="40"/>
        <end position="67"/>
    </location>
</feature>
<name>A0A2X2YAZ5_CLOCO</name>
<dbReference type="CDD" id="cd17470">
    <property type="entry name" value="T3SS_Flik_C"/>
    <property type="match status" value="1"/>
</dbReference>
<dbReference type="Gene3D" id="3.30.750.140">
    <property type="match status" value="1"/>
</dbReference>
<dbReference type="RefSeq" id="WP_111921702.1">
    <property type="nucleotide sequence ID" value="NZ_UAWC01000025.1"/>
</dbReference>